<comment type="caution">
    <text evidence="5">The sequence shown here is derived from an EMBL/GenBank/DDBJ whole genome shotgun (WGS) entry which is preliminary data.</text>
</comment>
<evidence type="ECO:0000256" key="3">
    <source>
        <dbReference type="ARBA" id="ARBA00022729"/>
    </source>
</evidence>
<dbReference type="InterPro" id="IPR006059">
    <property type="entry name" value="SBP"/>
</dbReference>
<gene>
    <name evidence="5" type="primary">dasA</name>
    <name evidence="5" type="ORF">GCM10009579_72580</name>
</gene>
<name>A0ABN1XDJ7_9ACTN</name>
<evidence type="ECO:0000313" key="6">
    <source>
        <dbReference type="Proteomes" id="UP001500282"/>
    </source>
</evidence>
<feature type="chain" id="PRO_5047119549" evidence="4">
    <location>
        <begin position="23"/>
        <end position="423"/>
    </location>
</feature>
<dbReference type="PANTHER" id="PTHR30061">
    <property type="entry name" value="MALTOSE-BINDING PERIPLASMIC PROTEIN"/>
    <property type="match status" value="1"/>
</dbReference>
<keyword evidence="2" id="KW-0813">Transport</keyword>
<dbReference type="PROSITE" id="PS51257">
    <property type="entry name" value="PROKAR_LIPOPROTEIN"/>
    <property type="match status" value="1"/>
</dbReference>
<dbReference type="SUPFAM" id="SSF53850">
    <property type="entry name" value="Periplasmic binding protein-like II"/>
    <property type="match status" value="1"/>
</dbReference>
<dbReference type="EMBL" id="BAAAIH010000059">
    <property type="protein sequence ID" value="GAA1295434.1"/>
    <property type="molecule type" value="Genomic_DNA"/>
</dbReference>
<evidence type="ECO:0000313" key="5">
    <source>
        <dbReference type="EMBL" id="GAA1295434.1"/>
    </source>
</evidence>
<comment type="similarity">
    <text evidence="1">Belongs to the bacterial solute-binding protein 1 family.</text>
</comment>
<accession>A0ABN1XDJ7</accession>
<reference evidence="5 6" key="1">
    <citation type="journal article" date="2019" name="Int. J. Syst. Evol. Microbiol.">
        <title>The Global Catalogue of Microorganisms (GCM) 10K type strain sequencing project: providing services to taxonomists for standard genome sequencing and annotation.</title>
        <authorList>
            <consortium name="The Broad Institute Genomics Platform"/>
            <consortium name="The Broad Institute Genome Sequencing Center for Infectious Disease"/>
            <person name="Wu L."/>
            <person name="Ma J."/>
        </authorList>
    </citation>
    <scope>NUCLEOTIDE SEQUENCE [LARGE SCALE GENOMIC DNA]</scope>
    <source>
        <strain evidence="5 6">JCM 11448</strain>
    </source>
</reference>
<dbReference type="PANTHER" id="PTHR30061:SF50">
    <property type="entry name" value="MALTOSE_MALTODEXTRIN-BINDING PERIPLASMIC PROTEIN"/>
    <property type="match status" value="1"/>
</dbReference>
<sequence length="423" mass="44990">MKRGLIAATGVAAMLVSVAACGSDGDDDKAGADGFKGQTLTVWAMDGSTPDGWTKDVKAAFEKKTGAKLKLEIQQWNGIQQKVTTALSESDPPDVLEIGNTQTPSYAQTGGLAELGDLKKSIGADWAESINKSAVYDGKQYAAPWYAANRVVLYNKKIWAEAGIKDTPKTRTEFFQDLDAIKKKTDAEPIYLPGQNWYFFDGLTIGTGADLVRKDGDKWVSNLADPKVGKAMDIYKQYQSFSKAPKDKDEATPQQGEVFAKGKTGAFIGMGWEAGIAIKANPKIEKDIGYFTIPGEAAGKPEGVFLGGSNLAVAAGSEKQELAKEFLKIALNDTYEGQLAKEGGVIPNKESLQTQLKGNPAGQAAAPAAATGGTTPLIPEWAAVENAPNPIKTYMTAVLTGKSPAEAAKSVEGELNKRLSQER</sequence>
<protein>
    <submittedName>
        <fullName evidence="5">N,N'-diacetylchitobiose ABC transporter substrate-binding protein DasA</fullName>
    </submittedName>
</protein>
<keyword evidence="3 4" id="KW-0732">Signal</keyword>
<evidence type="ECO:0000256" key="4">
    <source>
        <dbReference type="SAM" id="SignalP"/>
    </source>
</evidence>
<dbReference type="Proteomes" id="UP001500282">
    <property type="component" value="Unassembled WGS sequence"/>
</dbReference>
<proteinExistence type="inferred from homology"/>
<dbReference type="Gene3D" id="3.40.190.10">
    <property type="entry name" value="Periplasmic binding protein-like II"/>
    <property type="match status" value="2"/>
</dbReference>
<evidence type="ECO:0000256" key="1">
    <source>
        <dbReference type="ARBA" id="ARBA00008520"/>
    </source>
</evidence>
<organism evidence="5 6">
    <name type="scientific">Streptomyces javensis</name>
    <dbReference type="NCBI Taxonomy" id="114698"/>
    <lineage>
        <taxon>Bacteria</taxon>
        <taxon>Bacillati</taxon>
        <taxon>Actinomycetota</taxon>
        <taxon>Actinomycetes</taxon>
        <taxon>Kitasatosporales</taxon>
        <taxon>Streptomycetaceae</taxon>
        <taxon>Streptomyces</taxon>
        <taxon>Streptomyces violaceusniger group</taxon>
    </lineage>
</organism>
<evidence type="ECO:0000256" key="2">
    <source>
        <dbReference type="ARBA" id="ARBA00022448"/>
    </source>
</evidence>
<keyword evidence="6" id="KW-1185">Reference proteome</keyword>
<dbReference type="Pfam" id="PF01547">
    <property type="entry name" value="SBP_bac_1"/>
    <property type="match status" value="1"/>
</dbReference>
<feature type="signal peptide" evidence="4">
    <location>
        <begin position="1"/>
        <end position="22"/>
    </location>
</feature>